<protein>
    <recommendedName>
        <fullName evidence="8">Probable molybdenum cofactor guanylyltransferase</fullName>
        <shortName evidence="8">MoCo guanylyltransferase</shortName>
        <ecNumber evidence="8">2.7.7.77</ecNumber>
    </recommendedName>
    <alternativeName>
        <fullName evidence="8">GTP:molybdopterin guanylyltransferase</fullName>
    </alternativeName>
    <alternativeName>
        <fullName evidence="8">Mo-MPT guanylyltransferase</fullName>
    </alternativeName>
    <alternativeName>
        <fullName evidence="8">Molybdopterin guanylyltransferase</fullName>
    </alternativeName>
    <alternativeName>
        <fullName evidence="8">Molybdopterin-guanine dinucleotide synthase</fullName>
        <shortName evidence="8">MGD synthase</shortName>
    </alternativeName>
</protein>
<feature type="binding site" evidence="8">
    <location>
        <position position="98"/>
    </location>
    <ligand>
        <name>Mg(2+)</name>
        <dbReference type="ChEBI" id="CHEBI:18420"/>
    </ligand>
</feature>
<comment type="cofactor">
    <cofactor evidence="8">
        <name>Mg(2+)</name>
        <dbReference type="ChEBI" id="CHEBI:18420"/>
    </cofactor>
</comment>
<dbReference type="HOGENOM" id="CLU_055597_2_1_9"/>
<dbReference type="InterPro" id="IPR029044">
    <property type="entry name" value="Nucleotide-diphossugar_trans"/>
</dbReference>
<name>R4K0D6_CLOPA</name>
<dbReference type="GO" id="GO:0005525">
    <property type="term" value="F:GTP binding"/>
    <property type="evidence" value="ECO:0007669"/>
    <property type="project" value="UniProtKB-UniRule"/>
</dbReference>
<comment type="domain">
    <text evidence="8">The N-terminal domain determines nucleotide recognition and specific binding, while the C-terminal domain determines the specific binding to the target protein.</text>
</comment>
<dbReference type="AlphaFoldDB" id="R4K0D6"/>
<dbReference type="PANTHER" id="PTHR19136">
    <property type="entry name" value="MOLYBDENUM COFACTOR GUANYLYLTRANSFERASE"/>
    <property type="match status" value="1"/>
</dbReference>
<dbReference type="HAMAP" id="MF_00316">
    <property type="entry name" value="MobA"/>
    <property type="match status" value="1"/>
</dbReference>
<gene>
    <name evidence="8" type="primary">mobA</name>
    <name evidence="10" type="ORF">Clopa_0992</name>
</gene>
<proteinExistence type="inferred from homology"/>
<dbReference type="CDD" id="cd02503">
    <property type="entry name" value="MobA"/>
    <property type="match status" value="1"/>
</dbReference>
<evidence type="ECO:0000313" key="10">
    <source>
        <dbReference type="EMBL" id="AGK96003.1"/>
    </source>
</evidence>
<dbReference type="SUPFAM" id="SSF53448">
    <property type="entry name" value="Nucleotide-diphospho-sugar transferases"/>
    <property type="match status" value="1"/>
</dbReference>
<keyword evidence="7 8" id="KW-0501">Molybdenum cofactor biosynthesis</keyword>
<keyword evidence="1 8" id="KW-0963">Cytoplasm</keyword>
<dbReference type="InterPro" id="IPR013482">
    <property type="entry name" value="Molybde_CF_guanTrfase"/>
</dbReference>
<organism evidence="10 11">
    <name type="scientific">Clostridium pasteurianum BC1</name>
    <dbReference type="NCBI Taxonomy" id="86416"/>
    <lineage>
        <taxon>Bacteria</taxon>
        <taxon>Bacillati</taxon>
        <taxon>Bacillota</taxon>
        <taxon>Clostridia</taxon>
        <taxon>Eubacteriales</taxon>
        <taxon>Clostridiaceae</taxon>
        <taxon>Clostridium</taxon>
    </lineage>
</organism>
<dbReference type="GO" id="GO:0046872">
    <property type="term" value="F:metal ion binding"/>
    <property type="evidence" value="ECO:0007669"/>
    <property type="project" value="UniProtKB-KW"/>
</dbReference>
<feature type="binding site" evidence="8">
    <location>
        <position position="69"/>
    </location>
    <ligand>
        <name>GTP</name>
        <dbReference type="ChEBI" id="CHEBI:37565"/>
    </ligand>
</feature>
<evidence type="ECO:0000313" key="11">
    <source>
        <dbReference type="Proteomes" id="UP000013523"/>
    </source>
</evidence>
<evidence type="ECO:0000256" key="1">
    <source>
        <dbReference type="ARBA" id="ARBA00022490"/>
    </source>
</evidence>
<dbReference type="InterPro" id="IPR025877">
    <property type="entry name" value="MobA-like_NTP_Trfase"/>
</dbReference>
<dbReference type="GO" id="GO:0005737">
    <property type="term" value="C:cytoplasm"/>
    <property type="evidence" value="ECO:0007669"/>
    <property type="project" value="UniProtKB-SubCell"/>
</dbReference>
<comment type="catalytic activity">
    <reaction evidence="8">
        <text>Mo-molybdopterin + GTP + H(+) = Mo-molybdopterin guanine dinucleotide + diphosphate</text>
        <dbReference type="Rhea" id="RHEA:34243"/>
        <dbReference type="ChEBI" id="CHEBI:15378"/>
        <dbReference type="ChEBI" id="CHEBI:33019"/>
        <dbReference type="ChEBI" id="CHEBI:37565"/>
        <dbReference type="ChEBI" id="CHEBI:71302"/>
        <dbReference type="ChEBI" id="CHEBI:71310"/>
        <dbReference type="EC" id="2.7.7.77"/>
    </reaction>
</comment>
<evidence type="ECO:0000256" key="2">
    <source>
        <dbReference type="ARBA" id="ARBA00022679"/>
    </source>
</evidence>
<keyword evidence="4 8" id="KW-0547">Nucleotide-binding</keyword>
<evidence type="ECO:0000256" key="7">
    <source>
        <dbReference type="ARBA" id="ARBA00023150"/>
    </source>
</evidence>
<dbReference type="EMBL" id="CP003261">
    <property type="protein sequence ID" value="AGK96003.1"/>
    <property type="molecule type" value="Genomic_DNA"/>
</dbReference>
<dbReference type="Gene3D" id="3.90.550.10">
    <property type="entry name" value="Spore Coat Polysaccharide Biosynthesis Protein SpsA, Chain A"/>
    <property type="match status" value="1"/>
</dbReference>
<dbReference type="eggNOG" id="COG0746">
    <property type="taxonomic scope" value="Bacteria"/>
</dbReference>
<sequence>MDNFKTAVILAGGKSSRMGFDKQFLKIDEVKLMYKLIDELKREFQDIVIVTNKPDEYGDDFSCCRIVSDEIKQKGPLSGIHVGLKESKSKYAYFMACDMPNINLDYIRYMKKELIRTEADACVTEQGDKVQPFNAFYSAEIFPKIEKLIMENRRSMLALINIINTHFIKENIARKYDGNLYMFLNLNTQEDVIKYSKMSKQ</sequence>
<evidence type="ECO:0000256" key="5">
    <source>
        <dbReference type="ARBA" id="ARBA00022842"/>
    </source>
</evidence>
<keyword evidence="5 8" id="KW-0460">Magnesium</keyword>
<evidence type="ECO:0000256" key="3">
    <source>
        <dbReference type="ARBA" id="ARBA00022723"/>
    </source>
</evidence>
<keyword evidence="11" id="KW-1185">Reference proteome</keyword>
<evidence type="ECO:0000259" key="9">
    <source>
        <dbReference type="Pfam" id="PF12804"/>
    </source>
</evidence>
<comment type="caution">
    <text evidence="8">Lacks conserved residue(s) required for the propagation of feature annotation.</text>
</comment>
<dbReference type="Proteomes" id="UP000013523">
    <property type="component" value="Chromosome"/>
</dbReference>
<keyword evidence="3 8" id="KW-0479">Metal-binding</keyword>
<evidence type="ECO:0000256" key="6">
    <source>
        <dbReference type="ARBA" id="ARBA00023134"/>
    </source>
</evidence>
<reference evidence="10 11" key="1">
    <citation type="submission" date="2012-01" db="EMBL/GenBank/DDBJ databases">
        <title>Complete sequence of chromosome of Clostridium pasteurianum BC1.</title>
        <authorList>
            <consortium name="US DOE Joint Genome Institute"/>
            <person name="Lucas S."/>
            <person name="Han J."/>
            <person name="Lapidus A."/>
            <person name="Cheng J.-F."/>
            <person name="Goodwin L."/>
            <person name="Pitluck S."/>
            <person name="Peters L."/>
            <person name="Mikhailova N."/>
            <person name="Teshima H."/>
            <person name="Detter J.C."/>
            <person name="Han C."/>
            <person name="Tapia R."/>
            <person name="Land M."/>
            <person name="Hauser L."/>
            <person name="Kyrpides N."/>
            <person name="Ivanova N."/>
            <person name="Pagani I."/>
            <person name="Dunn J."/>
            <person name="Taghavi S."/>
            <person name="Francis A."/>
            <person name="van der Lelie D."/>
            <person name="Woyke T."/>
        </authorList>
    </citation>
    <scope>NUCLEOTIDE SEQUENCE [LARGE SCALE GENOMIC DNA]</scope>
    <source>
        <strain evidence="10 11">BC1</strain>
    </source>
</reference>
<keyword evidence="2 8" id="KW-0808">Transferase</keyword>
<dbReference type="RefSeq" id="WP_015614327.1">
    <property type="nucleotide sequence ID" value="NC_021182.1"/>
</dbReference>
<comment type="function">
    <text evidence="8">Transfers a GMP moiety from GTP to Mo-molybdopterin (Mo-MPT) cofactor (Moco or molybdenum cofactor) to form Mo-molybdopterin guanine dinucleotide (Mo-MGD) cofactor.</text>
</comment>
<feature type="binding site" evidence="8">
    <location>
        <position position="22"/>
    </location>
    <ligand>
        <name>GTP</name>
        <dbReference type="ChEBI" id="CHEBI:37565"/>
    </ligand>
</feature>
<evidence type="ECO:0000256" key="8">
    <source>
        <dbReference type="HAMAP-Rule" id="MF_00316"/>
    </source>
</evidence>
<keyword evidence="6 8" id="KW-0342">GTP-binding</keyword>
<comment type="similarity">
    <text evidence="8">Belongs to the MobA family.</text>
</comment>
<dbReference type="GO" id="GO:0061603">
    <property type="term" value="F:molybdenum cofactor guanylyltransferase activity"/>
    <property type="evidence" value="ECO:0007669"/>
    <property type="project" value="UniProtKB-EC"/>
</dbReference>
<feature type="binding site" evidence="8">
    <location>
        <position position="98"/>
    </location>
    <ligand>
        <name>GTP</name>
        <dbReference type="ChEBI" id="CHEBI:37565"/>
    </ligand>
</feature>
<dbReference type="EC" id="2.7.7.77" evidence="8"/>
<dbReference type="GO" id="GO:0006777">
    <property type="term" value="P:Mo-molybdopterin cofactor biosynthetic process"/>
    <property type="evidence" value="ECO:0007669"/>
    <property type="project" value="UniProtKB-KW"/>
</dbReference>
<evidence type="ECO:0000256" key="4">
    <source>
        <dbReference type="ARBA" id="ARBA00022741"/>
    </source>
</evidence>
<dbReference type="Pfam" id="PF12804">
    <property type="entry name" value="NTP_transf_3"/>
    <property type="match status" value="1"/>
</dbReference>
<dbReference type="KEGG" id="cpas:Clopa_0992"/>
<comment type="subcellular location">
    <subcellularLocation>
        <location evidence="8">Cytoplasm</location>
    </subcellularLocation>
</comment>
<feature type="binding site" evidence="8">
    <location>
        <begin position="10"/>
        <end position="12"/>
    </location>
    <ligand>
        <name>GTP</name>
        <dbReference type="ChEBI" id="CHEBI:37565"/>
    </ligand>
</feature>
<accession>R4K0D6</accession>
<dbReference type="PANTHER" id="PTHR19136:SF81">
    <property type="entry name" value="MOLYBDENUM COFACTOR GUANYLYLTRANSFERASE"/>
    <property type="match status" value="1"/>
</dbReference>
<feature type="domain" description="MobA-like NTP transferase" evidence="9">
    <location>
        <begin position="7"/>
        <end position="155"/>
    </location>
</feature>
<dbReference type="OrthoDB" id="9788394at2"/>
<dbReference type="STRING" id="86416.Clopa_0992"/>
<dbReference type="PATRIC" id="fig|86416.3.peg.985"/>